<dbReference type="Pfam" id="PF13328">
    <property type="entry name" value="HD_4"/>
    <property type="match status" value="1"/>
</dbReference>
<comment type="function">
    <text evidence="3">In eubacteria ppGpp (guanosine 3'-diphosphate 5'-diphosphate) is a mediator of the stringent response that coordinates a variety of cellular activities in response to changes in nutritional abundance.</text>
</comment>
<comment type="similarity">
    <text evidence="3">Belongs to the relA/spoT family.</text>
</comment>
<feature type="compositionally biased region" description="Low complexity" evidence="4">
    <location>
        <begin position="22"/>
        <end position="31"/>
    </location>
</feature>
<dbReference type="AlphaFoldDB" id="A0A4Q9KPP8"/>
<dbReference type="SMART" id="SM00471">
    <property type="entry name" value="HDc"/>
    <property type="match status" value="1"/>
</dbReference>
<dbReference type="InterPro" id="IPR006674">
    <property type="entry name" value="HD_domain"/>
</dbReference>
<dbReference type="GO" id="GO:0016787">
    <property type="term" value="F:hydrolase activity"/>
    <property type="evidence" value="ECO:0007669"/>
    <property type="project" value="UniProtKB-KW"/>
</dbReference>
<dbReference type="GO" id="GO:0008728">
    <property type="term" value="F:GTP diphosphokinase activity"/>
    <property type="evidence" value="ECO:0007669"/>
    <property type="project" value="UniProtKB-EC"/>
</dbReference>
<dbReference type="PANTHER" id="PTHR21262">
    <property type="entry name" value="GUANOSINE-3',5'-BIS DIPHOSPHATE 3'-PYROPHOSPHOHYDROLASE"/>
    <property type="match status" value="1"/>
</dbReference>
<protein>
    <submittedName>
        <fullName evidence="8">Bifunctional (P)ppGpp synthetase/guanosine-3',5'-bis(Diphosphate) 3'-pyrophosphohydrolase</fullName>
    </submittedName>
</protein>
<dbReference type="OrthoDB" id="9805041at2"/>
<dbReference type="CDD" id="cd01668">
    <property type="entry name" value="TGS_RSH"/>
    <property type="match status" value="1"/>
</dbReference>
<evidence type="ECO:0000259" key="6">
    <source>
        <dbReference type="PROSITE" id="PS51831"/>
    </source>
</evidence>
<dbReference type="Gene3D" id="3.10.20.30">
    <property type="match status" value="1"/>
</dbReference>
<dbReference type="FunFam" id="3.30.460.10:FF:000001">
    <property type="entry name" value="GTP pyrophosphokinase RelA"/>
    <property type="match status" value="1"/>
</dbReference>
<gene>
    <name evidence="8" type="ORF">ET996_02400</name>
</gene>
<dbReference type="InterPro" id="IPR012676">
    <property type="entry name" value="TGS-like"/>
</dbReference>
<evidence type="ECO:0000256" key="2">
    <source>
        <dbReference type="ARBA" id="ARBA00048244"/>
    </source>
</evidence>
<accession>A0A4Q9KPP8</accession>
<evidence type="ECO:0000259" key="7">
    <source>
        <dbReference type="PROSITE" id="PS51880"/>
    </source>
</evidence>
<dbReference type="UniPathway" id="UPA00908">
    <property type="reaction ID" value="UER00884"/>
</dbReference>
<dbReference type="InterPro" id="IPR045865">
    <property type="entry name" value="ACT-like_dom_sf"/>
</dbReference>
<feature type="domain" description="HD" evidence="6">
    <location>
        <begin position="129"/>
        <end position="226"/>
    </location>
</feature>
<reference evidence="8 9" key="1">
    <citation type="submission" date="2019-01" db="EMBL/GenBank/DDBJ databases">
        <title>Lactibacter flavus gen. nov., sp. nov., a novel bacterium of the family Propionibacteriaceae isolated from raw milk and dairy products.</title>
        <authorList>
            <person name="Huptas C."/>
            <person name="Wenning M."/>
            <person name="Breitenwieser F."/>
            <person name="Doll E."/>
            <person name="Von Neubeck M."/>
            <person name="Busse H.-J."/>
            <person name="Scherer S."/>
        </authorList>
    </citation>
    <scope>NUCLEOTIDE SEQUENCE [LARGE SCALE GENOMIC DNA]</scope>
    <source>
        <strain evidence="8 9">DSM 22130</strain>
    </source>
</reference>
<dbReference type="EMBL" id="SDMR01000002">
    <property type="protein sequence ID" value="TBT95849.1"/>
    <property type="molecule type" value="Genomic_DNA"/>
</dbReference>
<dbReference type="InterPro" id="IPR043519">
    <property type="entry name" value="NT_sf"/>
</dbReference>
<evidence type="ECO:0000259" key="5">
    <source>
        <dbReference type="PROSITE" id="PS51671"/>
    </source>
</evidence>
<dbReference type="PROSITE" id="PS51671">
    <property type="entry name" value="ACT"/>
    <property type="match status" value="1"/>
</dbReference>
<evidence type="ECO:0000313" key="9">
    <source>
        <dbReference type="Proteomes" id="UP000291933"/>
    </source>
</evidence>
<dbReference type="PANTHER" id="PTHR21262:SF31">
    <property type="entry name" value="GTP PYROPHOSPHOKINASE"/>
    <property type="match status" value="1"/>
</dbReference>
<dbReference type="NCBIfam" id="TIGR00691">
    <property type="entry name" value="spoT_relA"/>
    <property type="match status" value="1"/>
</dbReference>
<evidence type="ECO:0000256" key="1">
    <source>
        <dbReference type="ARBA" id="ARBA00004976"/>
    </source>
</evidence>
<dbReference type="SMART" id="SM00954">
    <property type="entry name" value="RelA_SpoT"/>
    <property type="match status" value="1"/>
</dbReference>
<dbReference type="Gene3D" id="3.30.460.10">
    <property type="entry name" value="Beta Polymerase, domain 2"/>
    <property type="match status" value="1"/>
</dbReference>
<dbReference type="SUPFAM" id="SSF81271">
    <property type="entry name" value="TGS-like"/>
    <property type="match status" value="1"/>
</dbReference>
<dbReference type="CDD" id="cd05399">
    <property type="entry name" value="NT_Rel-Spo_like"/>
    <property type="match status" value="1"/>
</dbReference>
<dbReference type="InterPro" id="IPR007685">
    <property type="entry name" value="RelA_SpoT"/>
</dbReference>
<dbReference type="GO" id="GO:0015970">
    <property type="term" value="P:guanosine tetraphosphate biosynthetic process"/>
    <property type="evidence" value="ECO:0007669"/>
    <property type="project" value="UniProtKB-UniPathway"/>
</dbReference>
<evidence type="ECO:0000256" key="4">
    <source>
        <dbReference type="SAM" id="MobiDB-lite"/>
    </source>
</evidence>
<dbReference type="CDD" id="cd00077">
    <property type="entry name" value="HDc"/>
    <property type="match status" value="1"/>
</dbReference>
<dbReference type="GO" id="GO:0005886">
    <property type="term" value="C:plasma membrane"/>
    <property type="evidence" value="ECO:0007669"/>
    <property type="project" value="TreeGrafter"/>
</dbReference>
<dbReference type="InterPro" id="IPR033655">
    <property type="entry name" value="TGS_RelA/SpoT"/>
</dbReference>
<comment type="caution">
    <text evidence="8">The sequence shown here is derived from an EMBL/GenBank/DDBJ whole genome shotgun (WGS) entry which is preliminary data.</text>
</comment>
<dbReference type="InterPro" id="IPR012675">
    <property type="entry name" value="Beta-grasp_dom_sf"/>
</dbReference>
<dbReference type="Pfam" id="PF19296">
    <property type="entry name" value="RelA_AH_RIS"/>
    <property type="match status" value="1"/>
</dbReference>
<dbReference type="InterPro" id="IPR004811">
    <property type="entry name" value="RelA/Spo_fam"/>
</dbReference>
<feature type="domain" description="ACT" evidence="5">
    <location>
        <begin position="726"/>
        <end position="800"/>
    </location>
</feature>
<dbReference type="Pfam" id="PF02824">
    <property type="entry name" value="TGS"/>
    <property type="match status" value="1"/>
</dbReference>
<proteinExistence type="inferred from homology"/>
<dbReference type="InterPro" id="IPR004095">
    <property type="entry name" value="TGS"/>
</dbReference>
<keyword evidence="9" id="KW-1185">Reference proteome</keyword>
<name>A0A4Q9KPP8_PROTD</name>
<dbReference type="InterPro" id="IPR003607">
    <property type="entry name" value="HD/PDEase_dom"/>
</dbReference>
<evidence type="ECO:0000313" key="8">
    <source>
        <dbReference type="EMBL" id="TBT95849.1"/>
    </source>
</evidence>
<feature type="domain" description="TGS" evidence="7">
    <location>
        <begin position="460"/>
        <end position="523"/>
    </location>
</feature>
<dbReference type="Gene3D" id="3.30.70.260">
    <property type="match status" value="1"/>
</dbReference>
<dbReference type="InterPro" id="IPR045600">
    <property type="entry name" value="RelA/SpoT_AH_RIS"/>
</dbReference>
<dbReference type="InterPro" id="IPR002912">
    <property type="entry name" value="ACT_dom"/>
</dbReference>
<dbReference type="FunFam" id="1.10.3210.10:FF:000001">
    <property type="entry name" value="GTP pyrophosphokinase RelA"/>
    <property type="match status" value="1"/>
</dbReference>
<comment type="pathway">
    <text evidence="1">Purine metabolism; ppGpp biosynthesis; ppGpp from GTP: step 1/2.</text>
</comment>
<dbReference type="Pfam" id="PF13291">
    <property type="entry name" value="ACT_4"/>
    <property type="match status" value="1"/>
</dbReference>
<dbReference type="SUPFAM" id="SSF55021">
    <property type="entry name" value="ACT-like"/>
    <property type="match status" value="1"/>
</dbReference>
<sequence>MAGATSDRGRREASGPRPSPAPASTATDAAPFGLDEPRPDPAMAAIDTDSQGHRVLPPEVAKTEQPRLRMRNVLARLGGQRTTYDAQLEPLLSAMRAHHPKVDAALIERAYKVAARHHLEQSRKSGDPYITHPLAVATILAGLGMTEPTIVAALLHDTLEDTSYTLDQLRDDFSDEVATMVDGVTKLDKLTYGESAKAETIRKMVMAMSRDIRVLVIKLADRLHNMRTIHFLTDEKQKRIARDTLEIYAPLAHRLGMNAIKWELEDLSFEVIEPKIYHEIVSMVTERAPMRDEYLRTVIEQVKGDLAEAHIKATVYGRPKHYYSIYQKMMVRGRDFYEIYDLVGLRVLVEDKRDCYDVLGILHARWRPLPGRFKDYIAMPKFNLYQSLHTTVVGPGGRPVELQIRTHQMHREAEFGVAAHWKYKEGGAGTEINWVQSISEWQKETEDSGEFLDTFRDEISRNEVFVFSPKGDVISLPQGATPVDFAYAIHTEIGHRCIGARVNGRLVPLDSQLEMGMSVEVITSRATNAGPSRDWLNFVKTPRARSKIRQHFTRERRDESIELGKEALTKQLRRRGLSISRTMTPEHLMGVAQHYHLADAVALFAAVGEGNLNAQAVVGQLIDSMGGGDAAAEASAADQPVLTGRSIRKKLNATGVAVDGDPDMWVKLAKCCMPVPGDEIVGFVTRGEGVSVHRKDCTNSKSLFNTPERIVPVGWTQAADAAYLVAVQVDAIDRSGLITDVTRVLSDMRMNIISVNAKGSRTGEFGIRLAFETPDPRHLNNVISAMRRVPGVFDVYRTQAS</sequence>
<dbReference type="Gene3D" id="1.10.3210.10">
    <property type="entry name" value="Hypothetical protein af1432"/>
    <property type="match status" value="1"/>
</dbReference>
<feature type="region of interest" description="Disordered" evidence="4">
    <location>
        <begin position="1"/>
        <end position="66"/>
    </location>
</feature>
<evidence type="ECO:0000256" key="3">
    <source>
        <dbReference type="RuleBase" id="RU003847"/>
    </source>
</evidence>
<organism evidence="8 9">
    <name type="scientific">Propioniciclava tarda</name>
    <dbReference type="NCBI Taxonomy" id="433330"/>
    <lineage>
        <taxon>Bacteria</taxon>
        <taxon>Bacillati</taxon>
        <taxon>Actinomycetota</taxon>
        <taxon>Actinomycetes</taxon>
        <taxon>Propionibacteriales</taxon>
        <taxon>Propionibacteriaceae</taxon>
        <taxon>Propioniciclava</taxon>
    </lineage>
</organism>
<comment type="catalytic activity">
    <reaction evidence="2">
        <text>GTP + ATP = guanosine 3'-diphosphate 5'-triphosphate + AMP</text>
        <dbReference type="Rhea" id="RHEA:22088"/>
        <dbReference type="ChEBI" id="CHEBI:30616"/>
        <dbReference type="ChEBI" id="CHEBI:37565"/>
        <dbReference type="ChEBI" id="CHEBI:142410"/>
        <dbReference type="ChEBI" id="CHEBI:456215"/>
        <dbReference type="EC" id="2.7.6.5"/>
    </reaction>
</comment>
<dbReference type="FunFam" id="3.10.20.30:FF:000002">
    <property type="entry name" value="GTP pyrophosphokinase (RelA/SpoT)"/>
    <property type="match status" value="1"/>
</dbReference>
<keyword evidence="8" id="KW-0378">Hydrolase</keyword>
<dbReference type="SUPFAM" id="SSF81301">
    <property type="entry name" value="Nucleotidyltransferase"/>
    <property type="match status" value="1"/>
</dbReference>
<dbReference type="PROSITE" id="PS51880">
    <property type="entry name" value="TGS"/>
    <property type="match status" value="1"/>
</dbReference>
<dbReference type="PROSITE" id="PS51831">
    <property type="entry name" value="HD"/>
    <property type="match status" value="1"/>
</dbReference>
<dbReference type="Pfam" id="PF04607">
    <property type="entry name" value="RelA_SpoT"/>
    <property type="match status" value="1"/>
</dbReference>
<dbReference type="CDD" id="cd04876">
    <property type="entry name" value="ACT_RelA-SpoT"/>
    <property type="match status" value="1"/>
</dbReference>
<dbReference type="SUPFAM" id="SSF109604">
    <property type="entry name" value="HD-domain/PDEase-like"/>
    <property type="match status" value="1"/>
</dbReference>
<dbReference type="Proteomes" id="UP000291933">
    <property type="component" value="Unassembled WGS sequence"/>
</dbReference>